<evidence type="ECO:0000313" key="1">
    <source>
        <dbReference type="EMBL" id="ETO11617.1"/>
    </source>
</evidence>
<proteinExistence type="predicted"/>
<evidence type="ECO:0000313" key="2">
    <source>
        <dbReference type="Proteomes" id="UP000023152"/>
    </source>
</evidence>
<protein>
    <submittedName>
        <fullName evidence="1">Uncharacterized protein</fullName>
    </submittedName>
</protein>
<gene>
    <name evidence="1" type="ORF">RFI_25759</name>
</gene>
<dbReference type="GO" id="GO:0051601">
    <property type="term" value="P:exocyst localization"/>
    <property type="evidence" value="ECO:0007669"/>
    <property type="project" value="TreeGrafter"/>
</dbReference>
<dbReference type="AlphaFoldDB" id="X6MDW6"/>
<dbReference type="EMBL" id="ASPP01022263">
    <property type="protein sequence ID" value="ETO11617.1"/>
    <property type="molecule type" value="Genomic_DNA"/>
</dbReference>
<keyword evidence="2" id="KW-1185">Reference proteome</keyword>
<dbReference type="GO" id="GO:0006887">
    <property type="term" value="P:exocytosis"/>
    <property type="evidence" value="ECO:0007669"/>
    <property type="project" value="InterPro"/>
</dbReference>
<sequence length="278" mass="32554">MQSKVKQEILEWISGSILTATSMVTDDNKDEPVQQFLAKMDNFMEDLKLVTTHIHTCFPHKYKIMSFYIDNYLKILTAPLMNLLDANMVKTQERLSIVAWIDRFKRKIEDLRSKRSLAVDDDEEDIRGPGGARPFERSKGGLTAITRKEVMVNDVPYTQMPQDLFTTLNHQFDTAQEKLKGHALVQVLQMILKCMDGFRQKLQQHVNEKLKNWSDRMCEFARRTMMHCFGYAMTNDYISKEWKGVYSASEEWQEYQNILNTFDEYLKKCSGSVVYEKV</sequence>
<dbReference type="GO" id="GO:0000145">
    <property type="term" value="C:exocyst"/>
    <property type="evidence" value="ECO:0007669"/>
    <property type="project" value="InterPro"/>
</dbReference>
<dbReference type="Pfam" id="PF06046">
    <property type="entry name" value="Sec6"/>
    <property type="match status" value="1"/>
</dbReference>
<accession>X6MDW6</accession>
<reference evidence="1 2" key="1">
    <citation type="journal article" date="2013" name="Curr. Biol.">
        <title>The Genome of the Foraminiferan Reticulomyxa filosa.</title>
        <authorList>
            <person name="Glockner G."/>
            <person name="Hulsmann N."/>
            <person name="Schleicher M."/>
            <person name="Noegel A.A."/>
            <person name="Eichinger L."/>
            <person name="Gallinger C."/>
            <person name="Pawlowski J."/>
            <person name="Sierra R."/>
            <person name="Euteneuer U."/>
            <person name="Pillet L."/>
            <person name="Moustafa A."/>
            <person name="Platzer M."/>
            <person name="Groth M."/>
            <person name="Szafranski K."/>
            <person name="Schliwa M."/>
        </authorList>
    </citation>
    <scope>NUCLEOTIDE SEQUENCE [LARGE SCALE GENOMIC DNA]</scope>
</reference>
<organism evidence="1 2">
    <name type="scientific">Reticulomyxa filosa</name>
    <dbReference type="NCBI Taxonomy" id="46433"/>
    <lineage>
        <taxon>Eukaryota</taxon>
        <taxon>Sar</taxon>
        <taxon>Rhizaria</taxon>
        <taxon>Retaria</taxon>
        <taxon>Foraminifera</taxon>
        <taxon>Monothalamids</taxon>
        <taxon>Reticulomyxidae</taxon>
        <taxon>Reticulomyxa</taxon>
    </lineage>
</organism>
<dbReference type="InterPro" id="IPR010326">
    <property type="entry name" value="EXOC3/Sec6"/>
</dbReference>
<dbReference type="Proteomes" id="UP000023152">
    <property type="component" value="Unassembled WGS sequence"/>
</dbReference>
<dbReference type="GO" id="GO:0000149">
    <property type="term" value="F:SNARE binding"/>
    <property type="evidence" value="ECO:0007669"/>
    <property type="project" value="TreeGrafter"/>
</dbReference>
<name>X6MDW6_RETFI</name>
<dbReference type="PANTHER" id="PTHR21292:SF1">
    <property type="entry name" value="EXOCYST COMPLEX COMPONENT 3"/>
    <property type="match status" value="1"/>
</dbReference>
<dbReference type="Gene3D" id="1.10.357.50">
    <property type="match status" value="1"/>
</dbReference>
<dbReference type="PANTHER" id="PTHR21292">
    <property type="entry name" value="EXOCYST COMPLEX COMPONENT SEC6-RELATED"/>
    <property type="match status" value="1"/>
</dbReference>
<comment type="caution">
    <text evidence="1">The sequence shown here is derived from an EMBL/GenBank/DDBJ whole genome shotgun (WGS) entry which is preliminary data.</text>
</comment>
<dbReference type="OrthoDB" id="190098at2759"/>